<evidence type="ECO:0000256" key="3">
    <source>
        <dbReference type="ARBA" id="ARBA00022691"/>
    </source>
</evidence>
<dbReference type="EC" id="2.5.1.25" evidence="1"/>
<comment type="similarity">
    <text evidence="5">Belongs to the TDD superfamily. DTWD2 family.</text>
</comment>
<dbReference type="GO" id="GO:0008033">
    <property type="term" value="P:tRNA processing"/>
    <property type="evidence" value="ECO:0007669"/>
    <property type="project" value="UniProtKB-KW"/>
</dbReference>
<dbReference type="Pfam" id="PF03942">
    <property type="entry name" value="DTW"/>
    <property type="match status" value="1"/>
</dbReference>
<name>A0A923HXQ6_9BURK</name>
<dbReference type="RefSeq" id="WP_186916755.1">
    <property type="nucleotide sequence ID" value="NZ_JACOFZ010000004.1"/>
</dbReference>
<dbReference type="InterPro" id="IPR039262">
    <property type="entry name" value="DTWD2/TAPT"/>
</dbReference>
<keyword evidence="2" id="KW-0808">Transferase</keyword>
<sequence>MSQQELTARLTSNEVQGNESKRLMCQQCLRAQKACICHCVQSADNTVDVLILQHPQEAKHIKSSGRLLRLCLRQSRIEIGEQFAQSQLREWLSADGRQSYLLYPEGKNSSLEPSCGAKCTLESGSLALEKIRIVVIDASWRQSRQMLRDNPLLETLPRYALSEMPASRYVIRQAHQVDQLSSLEACTYALMRLENEEQKFQTLLQAFDAFNQLQIDFGVQRLHRS</sequence>
<dbReference type="PANTHER" id="PTHR21392">
    <property type="entry name" value="TRNA-URIDINE AMINOCARBOXYPROPYLTRANSFERASE 2"/>
    <property type="match status" value="1"/>
</dbReference>
<dbReference type="AlphaFoldDB" id="A0A923HXQ6"/>
<keyword evidence="3" id="KW-0949">S-adenosyl-L-methionine</keyword>
<evidence type="ECO:0000256" key="4">
    <source>
        <dbReference type="ARBA" id="ARBA00022694"/>
    </source>
</evidence>
<dbReference type="EMBL" id="JACOFZ010000004">
    <property type="protein sequence ID" value="MBC3882146.1"/>
    <property type="molecule type" value="Genomic_DNA"/>
</dbReference>
<feature type="domain" description="DTW" evidence="6">
    <location>
        <begin position="21"/>
        <end position="219"/>
    </location>
</feature>
<dbReference type="Proteomes" id="UP000627446">
    <property type="component" value="Unassembled WGS sequence"/>
</dbReference>
<evidence type="ECO:0000256" key="5">
    <source>
        <dbReference type="ARBA" id="ARBA00034489"/>
    </source>
</evidence>
<reference evidence="7" key="1">
    <citation type="submission" date="2020-08" db="EMBL/GenBank/DDBJ databases">
        <title>Novel species isolated from subtropical streams in China.</title>
        <authorList>
            <person name="Lu H."/>
        </authorList>
    </citation>
    <scope>NUCLEOTIDE SEQUENCE</scope>
    <source>
        <strain evidence="7">LX22W</strain>
    </source>
</reference>
<evidence type="ECO:0000313" key="8">
    <source>
        <dbReference type="Proteomes" id="UP000627446"/>
    </source>
</evidence>
<evidence type="ECO:0000256" key="1">
    <source>
        <dbReference type="ARBA" id="ARBA00012386"/>
    </source>
</evidence>
<keyword evidence="4" id="KW-0819">tRNA processing</keyword>
<organism evidence="7 8">
    <name type="scientific">Undibacterium nitidum</name>
    <dbReference type="NCBI Taxonomy" id="2762298"/>
    <lineage>
        <taxon>Bacteria</taxon>
        <taxon>Pseudomonadati</taxon>
        <taxon>Pseudomonadota</taxon>
        <taxon>Betaproteobacteria</taxon>
        <taxon>Burkholderiales</taxon>
        <taxon>Oxalobacteraceae</taxon>
        <taxon>Undibacterium</taxon>
    </lineage>
</organism>
<accession>A0A923HXQ6</accession>
<protein>
    <recommendedName>
        <fullName evidence="1">tRNA-uridine aminocarboxypropyltransferase</fullName>
        <ecNumber evidence="1">2.5.1.25</ecNumber>
    </recommendedName>
</protein>
<comment type="caution">
    <text evidence="7">The sequence shown here is derived from an EMBL/GenBank/DDBJ whole genome shotgun (WGS) entry which is preliminary data.</text>
</comment>
<dbReference type="SMART" id="SM01144">
    <property type="entry name" value="DTW"/>
    <property type="match status" value="1"/>
</dbReference>
<dbReference type="PANTHER" id="PTHR21392:SF0">
    <property type="entry name" value="TRNA-URIDINE AMINOCARBOXYPROPYLTRANSFERASE 2"/>
    <property type="match status" value="1"/>
</dbReference>
<evidence type="ECO:0000313" key="7">
    <source>
        <dbReference type="EMBL" id="MBC3882146.1"/>
    </source>
</evidence>
<evidence type="ECO:0000256" key="2">
    <source>
        <dbReference type="ARBA" id="ARBA00022679"/>
    </source>
</evidence>
<dbReference type="GO" id="GO:0016432">
    <property type="term" value="F:tRNA-uridine aminocarboxypropyltransferase activity"/>
    <property type="evidence" value="ECO:0007669"/>
    <property type="project" value="UniProtKB-EC"/>
</dbReference>
<proteinExistence type="inferred from homology"/>
<evidence type="ECO:0000259" key="6">
    <source>
        <dbReference type="SMART" id="SM01144"/>
    </source>
</evidence>
<gene>
    <name evidence="7" type="ORF">H8K36_12210</name>
</gene>
<dbReference type="InterPro" id="IPR005636">
    <property type="entry name" value="DTW"/>
</dbReference>
<keyword evidence="8" id="KW-1185">Reference proteome</keyword>